<feature type="compositionally biased region" description="Basic and acidic residues" evidence="1">
    <location>
        <begin position="114"/>
        <end position="128"/>
    </location>
</feature>
<feature type="compositionally biased region" description="Polar residues" evidence="1">
    <location>
        <begin position="278"/>
        <end position="288"/>
    </location>
</feature>
<feature type="compositionally biased region" description="Low complexity" evidence="1">
    <location>
        <begin position="458"/>
        <end position="474"/>
    </location>
</feature>
<feature type="compositionally biased region" description="Basic and acidic residues" evidence="1">
    <location>
        <begin position="867"/>
        <end position="878"/>
    </location>
</feature>
<comment type="caution">
    <text evidence="2">The sequence shown here is derived from an EMBL/GenBank/DDBJ whole genome shotgun (WGS) entry which is preliminary data.</text>
</comment>
<evidence type="ECO:0000313" key="2">
    <source>
        <dbReference type="EMBL" id="KAF6036347.1"/>
    </source>
</evidence>
<feature type="compositionally biased region" description="Basic and acidic residues" evidence="1">
    <location>
        <begin position="373"/>
        <end position="384"/>
    </location>
</feature>
<dbReference type="Proteomes" id="UP000593567">
    <property type="component" value="Unassembled WGS sequence"/>
</dbReference>
<protein>
    <submittedName>
        <fullName evidence="2">Uncharacterized protein</fullName>
    </submittedName>
</protein>
<evidence type="ECO:0000256" key="1">
    <source>
        <dbReference type="SAM" id="MobiDB-lite"/>
    </source>
</evidence>
<feature type="compositionally biased region" description="Basic residues" evidence="1">
    <location>
        <begin position="385"/>
        <end position="396"/>
    </location>
</feature>
<feature type="region of interest" description="Disordered" evidence="1">
    <location>
        <begin position="19"/>
        <end position="38"/>
    </location>
</feature>
<evidence type="ECO:0000313" key="3">
    <source>
        <dbReference type="Proteomes" id="UP000593567"/>
    </source>
</evidence>
<feature type="compositionally biased region" description="Polar residues" evidence="1">
    <location>
        <begin position="493"/>
        <end position="502"/>
    </location>
</feature>
<feature type="compositionally biased region" description="Basic and acidic residues" evidence="1">
    <location>
        <begin position="218"/>
        <end position="234"/>
    </location>
</feature>
<dbReference type="AlphaFoldDB" id="A0A7J7KDJ2"/>
<feature type="compositionally biased region" description="Basic and acidic residues" evidence="1">
    <location>
        <begin position="832"/>
        <end position="847"/>
    </location>
</feature>
<feature type="compositionally biased region" description="Basic residues" evidence="1">
    <location>
        <begin position="646"/>
        <end position="661"/>
    </location>
</feature>
<feature type="compositionally biased region" description="Basic and acidic residues" evidence="1">
    <location>
        <begin position="438"/>
        <end position="447"/>
    </location>
</feature>
<feature type="compositionally biased region" description="Acidic residues" evidence="1">
    <location>
        <begin position="848"/>
        <end position="860"/>
    </location>
</feature>
<accession>A0A7J7KDJ2</accession>
<gene>
    <name evidence="2" type="ORF">EB796_005351</name>
</gene>
<feature type="compositionally biased region" description="Polar residues" evidence="1">
    <location>
        <begin position="136"/>
        <end position="159"/>
    </location>
</feature>
<sequence length="908" mass="98674">MKRKMAESVTNNIKIISKASAKSSAAQRSPAVVSRPSVISKTQLPVQTSAGRGVSRLPLSTPVVSSLVRGGATRSEVKLRPSSHPLLTSAVTGAAAATSRTSREFIDIGELSKENSKKEKSNVEKETTGRGGESCSKPSADTSAASAVLSNSDLSTQSELIPKSAVDSRADSLIPKNDAPELALQPADSCDDSDDLVGVTPRRSTRISADQASSAANDESKKKSMSDAAKHPTFDELASTPGPSGLTKRGLKLLLKRQSEEATNTQKKNGAADEEAAVTNNGANTDINKPSDDELAPTPDRAVSEPGRLEDELSGSADVIRGNSETVSNGETFTQSVESDRETSEDNSHVPMECMDSADVSTALNDSSSAVDCFKKTGSAEKKSAQKQRHTRKTSSRHNEVLDKTPKTAEFVETSSEEETTEAVVTADPSRISGADSTDEKSPGKEKNRSKRRQKKVSPTSASKTAPKSAATVESSEDETEVTSRLSFDDSVTENLPQTSSVEEICDESLNEIEKTVTSKPSRSKSPDGVISDNEDLDIPDKATEIKQKSTGGKVVEAMMLMMNCYSTLMSHIIKMQSQQHQKKERKPNKDTKTKADGNENDSVQEVADSGDAAGSDVENEMAMNNLKNALMSSDSDSDHVLPPRRVLRRQAKLSPSKRVKSKENKTERKLTQQEKQLRQLNPAQQRYIRRRTAGLLVSLREQKETVLQKLVKEIEEKSVAEMDSLNKLQMRPEVKVERIDAENEEAVKRLVDLHMQSAKNTMSVSELIAKNKTAADQRRQDAGESEGDSDVEKEIKRLSKLNILLNRNKSAIQRSKPKKKEVKTRRKIRKIVHDSLSEASSEHNSEAEENSSSEMEDNSADIILIPDKEQLDNEEAMKNLLQTLTDSDSDAKASASSGSSLIPTARL</sequence>
<feature type="compositionally biased region" description="Basic and acidic residues" evidence="1">
    <location>
        <begin position="338"/>
        <end position="348"/>
    </location>
</feature>
<organism evidence="2 3">
    <name type="scientific">Bugula neritina</name>
    <name type="common">Brown bryozoan</name>
    <name type="synonym">Sertularia neritina</name>
    <dbReference type="NCBI Taxonomy" id="10212"/>
    <lineage>
        <taxon>Eukaryota</taxon>
        <taxon>Metazoa</taxon>
        <taxon>Spiralia</taxon>
        <taxon>Lophotrochozoa</taxon>
        <taxon>Bryozoa</taxon>
        <taxon>Gymnolaemata</taxon>
        <taxon>Cheilostomatida</taxon>
        <taxon>Flustrina</taxon>
        <taxon>Buguloidea</taxon>
        <taxon>Bugulidae</taxon>
        <taxon>Bugula</taxon>
    </lineage>
</organism>
<keyword evidence="3" id="KW-1185">Reference proteome</keyword>
<feature type="region of interest" description="Disordered" evidence="1">
    <location>
        <begin position="114"/>
        <end position="550"/>
    </location>
</feature>
<feature type="region of interest" description="Disordered" evidence="1">
    <location>
        <begin position="576"/>
        <end position="616"/>
    </location>
</feature>
<feature type="compositionally biased region" description="Basic and acidic residues" evidence="1">
    <location>
        <begin position="662"/>
        <end position="672"/>
    </location>
</feature>
<feature type="compositionally biased region" description="Basic residues" evidence="1">
    <location>
        <begin position="816"/>
        <end position="831"/>
    </location>
</feature>
<feature type="compositionally biased region" description="Basic and acidic residues" evidence="1">
    <location>
        <begin position="539"/>
        <end position="548"/>
    </location>
</feature>
<feature type="region of interest" description="Disordered" evidence="1">
    <location>
        <begin position="809"/>
        <end position="908"/>
    </location>
</feature>
<feature type="compositionally biased region" description="Polar residues" evidence="1">
    <location>
        <begin position="323"/>
        <end position="337"/>
    </location>
</feature>
<dbReference type="EMBL" id="VXIV02000744">
    <property type="protein sequence ID" value="KAF6036347.1"/>
    <property type="molecule type" value="Genomic_DNA"/>
</dbReference>
<name>A0A7J7KDJ2_BUGNE</name>
<feature type="region of interest" description="Disordered" evidence="1">
    <location>
        <begin position="632"/>
        <end position="672"/>
    </location>
</feature>
<feature type="compositionally biased region" description="Polar residues" evidence="1">
    <location>
        <begin position="359"/>
        <end position="370"/>
    </location>
</feature>
<feature type="region of interest" description="Disordered" evidence="1">
    <location>
        <begin position="772"/>
        <end position="794"/>
    </location>
</feature>
<feature type="compositionally biased region" description="Basic and acidic residues" evidence="1">
    <location>
        <begin position="774"/>
        <end position="783"/>
    </location>
</feature>
<feature type="compositionally biased region" description="Polar residues" evidence="1">
    <location>
        <begin position="206"/>
        <end position="217"/>
    </location>
</feature>
<reference evidence="2" key="1">
    <citation type="submission" date="2020-06" db="EMBL/GenBank/DDBJ databases">
        <title>Draft genome of Bugula neritina, a colonial animal packing powerful symbionts and potential medicines.</title>
        <authorList>
            <person name="Rayko M."/>
        </authorList>
    </citation>
    <scope>NUCLEOTIDE SEQUENCE [LARGE SCALE GENOMIC DNA]</scope>
    <source>
        <strain evidence="2">Kwan_BN1</strain>
    </source>
</reference>
<feature type="compositionally biased region" description="Basic and acidic residues" evidence="1">
    <location>
        <begin position="397"/>
        <end position="407"/>
    </location>
</feature>
<feature type="compositionally biased region" description="Basic and acidic residues" evidence="1">
    <location>
        <begin position="588"/>
        <end position="598"/>
    </location>
</feature>
<proteinExistence type="predicted"/>